<evidence type="ECO:0000256" key="1">
    <source>
        <dbReference type="SAM" id="MobiDB-lite"/>
    </source>
</evidence>
<dbReference type="OrthoDB" id="7889162at2"/>
<feature type="compositionally biased region" description="Low complexity" evidence="1">
    <location>
        <begin position="141"/>
        <end position="157"/>
    </location>
</feature>
<feature type="region of interest" description="Disordered" evidence="1">
    <location>
        <begin position="1"/>
        <end position="21"/>
    </location>
</feature>
<sequence length="174" mass="18266">MHKATSLPSSRKPPRPPLSWADEAKKQVGEIEAKAETFAGEQKDAAAERLVGIAAALKDVAGDLDNRDEPAVAGYARDLAKGIGRVSDTIKDRDVGDLMAMAEDFGRKQPAAFLGLAALAGFASGRFALASAAKRERDTPRSVSSRQVVASSPGPAQSAPPRPSPRRPRDAGHS</sequence>
<dbReference type="RefSeq" id="WP_090881225.1">
    <property type="nucleotide sequence ID" value="NZ_FMXQ01000017.1"/>
</dbReference>
<dbReference type="AlphaFoldDB" id="A0A1G6EMU7"/>
<organism evidence="2 3">
    <name type="scientific">Bauldia litoralis</name>
    <dbReference type="NCBI Taxonomy" id="665467"/>
    <lineage>
        <taxon>Bacteria</taxon>
        <taxon>Pseudomonadati</taxon>
        <taxon>Pseudomonadota</taxon>
        <taxon>Alphaproteobacteria</taxon>
        <taxon>Hyphomicrobiales</taxon>
        <taxon>Kaistiaceae</taxon>
        <taxon>Bauldia</taxon>
    </lineage>
</organism>
<feature type="compositionally biased region" description="Low complexity" evidence="1">
    <location>
        <begin position="1"/>
        <end position="10"/>
    </location>
</feature>
<evidence type="ECO:0008006" key="4">
    <source>
        <dbReference type="Google" id="ProtNLM"/>
    </source>
</evidence>
<dbReference type="EMBL" id="FMXQ01000017">
    <property type="protein sequence ID" value="SDB58748.1"/>
    <property type="molecule type" value="Genomic_DNA"/>
</dbReference>
<gene>
    <name evidence="2" type="ORF">SAMN02982931_04726</name>
</gene>
<protein>
    <recommendedName>
        <fullName evidence="4">Nutrient deprivation-induced protein</fullName>
    </recommendedName>
</protein>
<evidence type="ECO:0000313" key="2">
    <source>
        <dbReference type="EMBL" id="SDB58748.1"/>
    </source>
</evidence>
<dbReference type="Proteomes" id="UP000199071">
    <property type="component" value="Unassembled WGS sequence"/>
</dbReference>
<name>A0A1G6EMU7_9HYPH</name>
<accession>A0A1G6EMU7</accession>
<proteinExistence type="predicted"/>
<evidence type="ECO:0000313" key="3">
    <source>
        <dbReference type="Proteomes" id="UP000199071"/>
    </source>
</evidence>
<dbReference type="STRING" id="665467.SAMN02982931_04726"/>
<feature type="region of interest" description="Disordered" evidence="1">
    <location>
        <begin position="133"/>
        <end position="174"/>
    </location>
</feature>
<reference evidence="2 3" key="1">
    <citation type="submission" date="2016-10" db="EMBL/GenBank/DDBJ databases">
        <authorList>
            <person name="de Groot N.N."/>
        </authorList>
    </citation>
    <scope>NUCLEOTIDE SEQUENCE [LARGE SCALE GENOMIC DNA]</scope>
    <source>
        <strain evidence="2 3">ATCC 35022</strain>
    </source>
</reference>
<keyword evidence="3" id="KW-1185">Reference proteome</keyword>